<dbReference type="Proteomes" id="UP000238811">
    <property type="component" value="Unassembled WGS sequence"/>
</dbReference>
<organism evidence="1 2">
    <name type="scientific">Aliarcobacter cryaerophilus</name>
    <dbReference type="NCBI Taxonomy" id="28198"/>
    <lineage>
        <taxon>Bacteria</taxon>
        <taxon>Pseudomonadati</taxon>
        <taxon>Campylobacterota</taxon>
        <taxon>Epsilonproteobacteria</taxon>
        <taxon>Campylobacterales</taxon>
        <taxon>Arcobacteraceae</taxon>
        <taxon>Aliarcobacter</taxon>
    </lineage>
</organism>
<accession>A0A2S9TRF5</accession>
<dbReference type="GO" id="GO:0043103">
    <property type="term" value="P:hypoxanthine salvage"/>
    <property type="evidence" value="ECO:0007669"/>
    <property type="project" value="TreeGrafter"/>
</dbReference>
<dbReference type="PANTHER" id="PTHR11409">
    <property type="entry name" value="ADENOSINE DEAMINASE"/>
    <property type="match status" value="1"/>
</dbReference>
<protein>
    <recommendedName>
        <fullName evidence="3">Adenosine deaminase domain-containing protein</fullName>
    </recommendedName>
</protein>
<evidence type="ECO:0008006" key="3">
    <source>
        <dbReference type="Google" id="ProtNLM"/>
    </source>
</evidence>
<dbReference type="InterPro" id="IPR018228">
    <property type="entry name" value="DNase_TatD-rel_CS"/>
</dbReference>
<gene>
    <name evidence="1" type="ORF">CJ668_02530</name>
</gene>
<dbReference type="GO" id="GO:0005829">
    <property type="term" value="C:cytosol"/>
    <property type="evidence" value="ECO:0007669"/>
    <property type="project" value="TreeGrafter"/>
</dbReference>
<dbReference type="SUPFAM" id="SSF51556">
    <property type="entry name" value="Metallo-dependent hydrolases"/>
    <property type="match status" value="1"/>
</dbReference>
<dbReference type="EMBL" id="NXGD01000002">
    <property type="protein sequence ID" value="PRN01363.1"/>
    <property type="molecule type" value="Genomic_DNA"/>
</dbReference>
<evidence type="ECO:0000313" key="1">
    <source>
        <dbReference type="EMBL" id="PRN01363.1"/>
    </source>
</evidence>
<dbReference type="GO" id="GO:0004000">
    <property type="term" value="F:adenosine deaminase activity"/>
    <property type="evidence" value="ECO:0007669"/>
    <property type="project" value="TreeGrafter"/>
</dbReference>
<dbReference type="InterPro" id="IPR032466">
    <property type="entry name" value="Metal_Hydrolase"/>
</dbReference>
<dbReference type="PROSITE" id="PS01137">
    <property type="entry name" value="TATD_1"/>
    <property type="match status" value="1"/>
</dbReference>
<dbReference type="AlphaFoldDB" id="A0A2S9TRF5"/>
<dbReference type="GO" id="GO:0046103">
    <property type="term" value="P:inosine biosynthetic process"/>
    <property type="evidence" value="ECO:0007669"/>
    <property type="project" value="TreeGrafter"/>
</dbReference>
<dbReference type="GO" id="GO:0006154">
    <property type="term" value="P:adenosine catabolic process"/>
    <property type="evidence" value="ECO:0007669"/>
    <property type="project" value="TreeGrafter"/>
</dbReference>
<sequence length="703" mass="83992">MTIENRFLTKFLSSYPLYKRLENNKEEFENKLHQSLFIEINKDILSIPNYIIKNAQSYIKNKNSIRELLNYSLEKLSENIFILNNKPYIKESFFEEWQEIISRVSPLIIISYYLYKNSLESMKEVFTFSVLPSIYNKRLEYLLNEKIVDTHIHLNGTTEADIVWQDVLKTPSNILQEVEDGYQKGVVQEQFEQIDVDFNLSKLNQFFSEARDIKFYFVDKLDLIQEFSLVSEIEFFIKVFEYINKEKKQADIEKLYRYILIYNIFYKFLAQQNRQVGFDEFQKITLNGFREFSEKEYLKRYEQVKSIYKDNIALEGRFAPKVDIKKGIKLIDSILRAKDNIDLTLTCHFIKEEDTRKPENNYSYRDMPLRIKLENIAKQLNFMIKINPEYKKYIKGFDAASNELFARPEAFTGLFSFLRKNGFSNFTFHGGEDFIELISGLRYVYEIVDFLDFKNSNRIGHATALGIEPKLWKERVGKNIYITKGEYFDNLIFTYYVLNKTQKFLKTQTKILNKIREYCLSIYEKDINISTLIEAWKMRKENPRILLNWEYSCEKKENHQKEAMEIFIKYHTNELVLKAYNDYVSVDTDFISNKVLKFIQNFIIDLLNKRNIIIESMISSNKLISFYNSYQEHHILRWLGVGKYKTSPKPTLVLASDDPGIFVTNIRNEYSHLYLMLKNKKLSEDEIFTKLEMLVRNAQIYRF</sequence>
<dbReference type="PANTHER" id="PTHR11409:SF43">
    <property type="entry name" value="ADENOSINE DEAMINASE"/>
    <property type="match status" value="1"/>
</dbReference>
<name>A0A2S9TRF5_9BACT</name>
<dbReference type="InterPro" id="IPR006330">
    <property type="entry name" value="Ado/ade_deaminase"/>
</dbReference>
<dbReference type="Gene3D" id="3.20.20.140">
    <property type="entry name" value="Metal-dependent hydrolases"/>
    <property type="match status" value="2"/>
</dbReference>
<comment type="caution">
    <text evidence="1">The sequence shown here is derived from an EMBL/GenBank/DDBJ whole genome shotgun (WGS) entry which is preliminary data.</text>
</comment>
<reference evidence="1 2" key="1">
    <citation type="submission" date="2017-09" db="EMBL/GenBank/DDBJ databases">
        <title>Reassesment of A. cryaerophilus.</title>
        <authorList>
            <person name="Perez-Cataluna A."/>
            <person name="Collado L."/>
            <person name="Salgado O."/>
            <person name="Lefinanco V."/>
            <person name="Figueras M.J."/>
        </authorList>
    </citation>
    <scope>NUCLEOTIDE SEQUENCE [LARGE SCALE GENOMIC DNA]</scope>
    <source>
        <strain evidence="1 2">LMG 10229</strain>
    </source>
</reference>
<proteinExistence type="predicted"/>
<evidence type="ECO:0000313" key="2">
    <source>
        <dbReference type="Proteomes" id="UP000238811"/>
    </source>
</evidence>